<evidence type="ECO:0000313" key="4">
    <source>
        <dbReference type="EMBL" id="EGF23919.1"/>
    </source>
</evidence>
<feature type="compositionally biased region" description="Pro residues" evidence="2">
    <location>
        <begin position="1"/>
        <end position="10"/>
    </location>
</feature>
<dbReference type="Proteomes" id="UP000006222">
    <property type="component" value="Unassembled WGS sequence"/>
</dbReference>
<evidence type="ECO:0000313" key="5">
    <source>
        <dbReference type="Proteomes" id="UP000006222"/>
    </source>
</evidence>
<gene>
    <name evidence="4" type="ORF">RBWH47_05475</name>
</gene>
<dbReference type="AlphaFoldDB" id="F2B2D0"/>
<proteinExistence type="predicted"/>
<accession>F2B2D0</accession>
<name>F2B2D0_RHOBT</name>
<dbReference type="PANTHER" id="PTHR43489">
    <property type="entry name" value="ISOMERASE"/>
    <property type="match status" value="1"/>
</dbReference>
<keyword evidence="1 4" id="KW-0413">Isomerase</keyword>
<sequence>MPTQPQPPSRTRPNSKTRPPSRTTGNADGSQVIDSDQPNGSIRQSIMGWCFKPMPVMTLAAEAKKIGYVALEGVGAENYPAIKEMGLEISLVGSHGFQKGPLDPANHKAVEESLRKGIDLAVKYGAPSVITFTGMQTPGITDEAAFQNCVDCWKRVTPYAEQQGIQIVLEHLNSVDDSHPMKGHPGYWGDDIHRCVDLIRAVDSPAMKLLFDIYHVQIMHGDVIRHLRRYHEFVGHYHTAGNPGRGELDFNQEINYPPIIRAIRETGYTGYLAQEFIPTHPDPIASLSQAFTLCNT</sequence>
<dbReference type="Gene3D" id="3.20.20.150">
    <property type="entry name" value="Divalent-metal-dependent TIM barrel enzymes"/>
    <property type="match status" value="1"/>
</dbReference>
<dbReference type="GO" id="GO:0016853">
    <property type="term" value="F:isomerase activity"/>
    <property type="evidence" value="ECO:0007669"/>
    <property type="project" value="UniProtKB-KW"/>
</dbReference>
<feature type="domain" description="Xylose isomerase-like TIM barrel" evidence="3">
    <location>
        <begin position="81"/>
        <end position="277"/>
    </location>
</feature>
<feature type="region of interest" description="Disordered" evidence="2">
    <location>
        <begin position="1"/>
        <end position="39"/>
    </location>
</feature>
<dbReference type="InterPro" id="IPR050417">
    <property type="entry name" value="Sugar_Epim/Isomerase"/>
</dbReference>
<organism evidence="4 5">
    <name type="scientific">Rhodopirellula baltica WH47</name>
    <dbReference type="NCBI Taxonomy" id="991778"/>
    <lineage>
        <taxon>Bacteria</taxon>
        <taxon>Pseudomonadati</taxon>
        <taxon>Planctomycetota</taxon>
        <taxon>Planctomycetia</taxon>
        <taxon>Pirellulales</taxon>
        <taxon>Pirellulaceae</taxon>
        <taxon>Rhodopirellula</taxon>
    </lineage>
</organism>
<evidence type="ECO:0000256" key="2">
    <source>
        <dbReference type="SAM" id="MobiDB-lite"/>
    </source>
</evidence>
<reference evidence="4 5" key="1">
    <citation type="journal article" date="2013" name="Mar. Genomics">
        <title>Expression of sulfatases in Rhodopirellula baltica and the diversity of sulfatases in the genus Rhodopirellula.</title>
        <authorList>
            <person name="Wegner C.E."/>
            <person name="Richter-Heitmann T."/>
            <person name="Klindworth A."/>
            <person name="Klockow C."/>
            <person name="Richter M."/>
            <person name="Achstetter T."/>
            <person name="Glockner F.O."/>
            <person name="Harder J."/>
        </authorList>
    </citation>
    <scope>NUCLEOTIDE SEQUENCE [LARGE SCALE GENOMIC DNA]</scope>
    <source>
        <strain evidence="4 5">WH47</strain>
    </source>
</reference>
<dbReference type="RefSeq" id="WP_007330040.1">
    <property type="nucleotide sequence ID" value="NZ_AFAR01000331.1"/>
</dbReference>
<dbReference type="FunFam" id="3.20.20.150:FF:000052">
    <property type="entry name" value="Xylose isomerase domain protein TIM barrel"/>
    <property type="match status" value="1"/>
</dbReference>
<dbReference type="Pfam" id="PF01261">
    <property type="entry name" value="AP_endonuc_2"/>
    <property type="match status" value="1"/>
</dbReference>
<dbReference type="PATRIC" id="fig|991778.3.peg.6497"/>
<dbReference type="SUPFAM" id="SSF51658">
    <property type="entry name" value="Xylose isomerase-like"/>
    <property type="match status" value="1"/>
</dbReference>
<dbReference type="PANTHER" id="PTHR43489:SF3">
    <property type="entry name" value="XYLOSE ISOMERASE DOMAIN PROTEIN TIM BARREL"/>
    <property type="match status" value="1"/>
</dbReference>
<evidence type="ECO:0000259" key="3">
    <source>
        <dbReference type="Pfam" id="PF01261"/>
    </source>
</evidence>
<protein>
    <submittedName>
        <fullName evidence="4">Xylose isomerase domain protein TIM barrel</fullName>
    </submittedName>
</protein>
<dbReference type="InterPro" id="IPR013022">
    <property type="entry name" value="Xyl_isomerase-like_TIM-brl"/>
</dbReference>
<evidence type="ECO:0000256" key="1">
    <source>
        <dbReference type="ARBA" id="ARBA00023235"/>
    </source>
</evidence>
<dbReference type="InterPro" id="IPR036237">
    <property type="entry name" value="Xyl_isomerase-like_sf"/>
</dbReference>
<comment type="caution">
    <text evidence="4">The sequence shown here is derived from an EMBL/GenBank/DDBJ whole genome shotgun (WGS) entry which is preliminary data.</text>
</comment>
<dbReference type="EMBL" id="AFAR01000331">
    <property type="protein sequence ID" value="EGF23919.1"/>
    <property type="molecule type" value="Genomic_DNA"/>
</dbReference>
<feature type="compositionally biased region" description="Polar residues" evidence="2">
    <location>
        <begin position="16"/>
        <end position="39"/>
    </location>
</feature>